<organism evidence="2 3">
    <name type="scientific">Rhodopirellula baltica WH47</name>
    <dbReference type="NCBI Taxonomy" id="991778"/>
    <lineage>
        <taxon>Bacteria</taxon>
        <taxon>Pseudomonadati</taxon>
        <taxon>Planctomycetota</taxon>
        <taxon>Planctomycetia</taxon>
        <taxon>Pirellulales</taxon>
        <taxon>Pirellulaceae</taxon>
        <taxon>Rhodopirellula</taxon>
    </lineage>
</organism>
<comment type="caution">
    <text evidence="2">The sequence shown here is derived from an EMBL/GenBank/DDBJ whole genome shotgun (WGS) entry which is preliminary data.</text>
</comment>
<accession>F2AMW2</accession>
<feature type="compositionally biased region" description="Polar residues" evidence="1">
    <location>
        <begin position="18"/>
        <end position="27"/>
    </location>
</feature>
<feature type="region of interest" description="Disordered" evidence="1">
    <location>
        <begin position="1"/>
        <end position="49"/>
    </location>
</feature>
<protein>
    <submittedName>
        <fullName evidence="2">Uncharacterized protein</fullName>
    </submittedName>
</protein>
<evidence type="ECO:0000313" key="2">
    <source>
        <dbReference type="EMBL" id="EGF29079.1"/>
    </source>
</evidence>
<dbReference type="AlphaFoldDB" id="F2AMW2"/>
<dbReference type="Proteomes" id="UP000006222">
    <property type="component" value="Unassembled WGS sequence"/>
</dbReference>
<evidence type="ECO:0000313" key="3">
    <source>
        <dbReference type="Proteomes" id="UP000006222"/>
    </source>
</evidence>
<dbReference type="EMBL" id="AFAR01000056">
    <property type="protein sequence ID" value="EGF29079.1"/>
    <property type="molecule type" value="Genomic_DNA"/>
</dbReference>
<reference evidence="2 3" key="1">
    <citation type="journal article" date="2013" name="Mar. Genomics">
        <title>Expression of sulfatases in Rhodopirellula baltica and the diversity of sulfatases in the genus Rhodopirellula.</title>
        <authorList>
            <person name="Wegner C.E."/>
            <person name="Richter-Heitmann T."/>
            <person name="Klindworth A."/>
            <person name="Klockow C."/>
            <person name="Richter M."/>
            <person name="Achstetter T."/>
            <person name="Glockner F.O."/>
            <person name="Harder J."/>
        </authorList>
    </citation>
    <scope>NUCLEOTIDE SEQUENCE [LARGE SCALE GENOMIC DNA]</scope>
    <source>
        <strain evidence="2 3">WH47</strain>
    </source>
</reference>
<evidence type="ECO:0000256" key="1">
    <source>
        <dbReference type="SAM" id="MobiDB-lite"/>
    </source>
</evidence>
<sequence>MKTRRGGGAEIAEEISRPNDSANSAPQFTPRFNPRNLQAHPSDHLATAR</sequence>
<name>F2AMW2_RHOBT</name>
<gene>
    <name evidence="2" type="ORF">RBWH47_02594</name>
</gene>
<proteinExistence type="predicted"/>